<dbReference type="Gene3D" id="3.30.450.20">
    <property type="entry name" value="PAS domain"/>
    <property type="match status" value="2"/>
</dbReference>
<evidence type="ECO:0000259" key="11">
    <source>
        <dbReference type="PROSITE" id="PS50111"/>
    </source>
</evidence>
<proteinExistence type="inferred from homology"/>
<keyword evidence="6 10" id="KW-0472">Membrane</keyword>
<keyword evidence="7 9" id="KW-0807">Transducer</keyword>
<evidence type="ECO:0000256" key="7">
    <source>
        <dbReference type="ARBA" id="ARBA00023224"/>
    </source>
</evidence>
<dbReference type="CDD" id="cd06225">
    <property type="entry name" value="HAMP"/>
    <property type="match status" value="1"/>
</dbReference>
<dbReference type="Pfam" id="PF00672">
    <property type="entry name" value="HAMP"/>
    <property type="match status" value="1"/>
</dbReference>
<evidence type="ECO:0000259" key="12">
    <source>
        <dbReference type="PROSITE" id="PS50885"/>
    </source>
</evidence>
<evidence type="ECO:0000256" key="10">
    <source>
        <dbReference type="SAM" id="Phobius"/>
    </source>
</evidence>
<keyword evidence="5 10" id="KW-1133">Transmembrane helix</keyword>
<dbReference type="CDD" id="cd12913">
    <property type="entry name" value="PDC1_MCP_like"/>
    <property type="match status" value="1"/>
</dbReference>
<dbReference type="PANTHER" id="PTHR32089">
    <property type="entry name" value="METHYL-ACCEPTING CHEMOTAXIS PROTEIN MCPB"/>
    <property type="match status" value="1"/>
</dbReference>
<comment type="similarity">
    <text evidence="8">Belongs to the methyl-accepting chemotaxis (MCP) protein family.</text>
</comment>
<dbReference type="Pfam" id="PF00015">
    <property type="entry name" value="MCPsignal"/>
    <property type="match status" value="1"/>
</dbReference>
<dbReference type="EMBL" id="JAFNAA010000001">
    <property type="protein sequence ID" value="MBO1106899.1"/>
    <property type="molecule type" value="Genomic_DNA"/>
</dbReference>
<dbReference type="GO" id="GO:0007165">
    <property type="term" value="P:signal transduction"/>
    <property type="evidence" value="ECO:0007669"/>
    <property type="project" value="UniProtKB-KW"/>
</dbReference>
<evidence type="ECO:0000256" key="1">
    <source>
        <dbReference type="ARBA" id="ARBA00004429"/>
    </source>
</evidence>
<sequence length="628" mass="68904">MRLSLKQKITGISLLSILLVACVLTWQSSIHLYKENQQDIRTRVDSLSIAVSSDISGWQQGKIAILNALIPFTKDTATLVPHLVQARLSGNFDDVYYGTINREMFISRPERAASAEYDPRTRDWYLEAAKQNKVIISEPYRDAVTQELVVTLSVPVVQNGVLQGVLGADMTLDQLLKKINELEIGENGYVMLMSGDGQIIAHPSKELSMQPVTKLDPTLSSSRIEELESAAALRTLTINQQNKLMRLQHVPESDWVLGFVLDEDTELTNYRDTRNLLLGISVVLTLLTTVGITLLVGFLFRDLNRVSAALAEIADGEGDLTVRITPRYDDEVGMLAKNFNRFVERLQNILLQMRDIADSLNNQATHTAASAEERTQRIHMQQGEITMVATAVTEMSAATHEIAASADKAATEAGSAVSICHDGREQVVQSQHSIRQLAEEVGVATGVIDELHNHAASISTIMMTIRSIAEQTNLLALNAAIEAARAGDQGRGFAVVADEVRMLSQRTHASTEEIESMINNLQHSTRKAVDIMSGSRNLADTSVNDADTAGNNLIQINDVVTVINDMAAQIATAAEEQSSVTEEITRNTESIKEVAQDLAQEASDAARQAAELSELAFHLRQEVNRFIL</sequence>
<dbReference type="Gene3D" id="1.10.287.950">
    <property type="entry name" value="Methyl-accepting chemotaxis protein"/>
    <property type="match status" value="1"/>
</dbReference>
<organism evidence="13 14">
    <name type="scientific">Plesiomonas shigelloides</name>
    <name type="common">Aeromonas shigelloides</name>
    <dbReference type="NCBI Taxonomy" id="703"/>
    <lineage>
        <taxon>Bacteria</taxon>
        <taxon>Pseudomonadati</taxon>
        <taxon>Pseudomonadota</taxon>
        <taxon>Gammaproteobacteria</taxon>
        <taxon>Enterobacterales</taxon>
        <taxon>Enterobacteriaceae</taxon>
        <taxon>Plesiomonas</taxon>
    </lineage>
</organism>
<dbReference type="CDD" id="cd12912">
    <property type="entry name" value="PDC2_MCP_like"/>
    <property type="match status" value="1"/>
</dbReference>
<evidence type="ECO:0000256" key="9">
    <source>
        <dbReference type="PROSITE-ProRule" id="PRU00284"/>
    </source>
</evidence>
<dbReference type="SMART" id="SM00283">
    <property type="entry name" value="MA"/>
    <property type="match status" value="1"/>
</dbReference>
<evidence type="ECO:0000256" key="5">
    <source>
        <dbReference type="ARBA" id="ARBA00022989"/>
    </source>
</evidence>
<feature type="transmembrane region" description="Helical" evidence="10">
    <location>
        <begin position="276"/>
        <end position="300"/>
    </location>
</feature>
<dbReference type="InterPro" id="IPR033479">
    <property type="entry name" value="dCache_1"/>
</dbReference>
<dbReference type="Pfam" id="PF02743">
    <property type="entry name" value="dCache_1"/>
    <property type="match status" value="1"/>
</dbReference>
<name>A0A8I2B0P5_PLESH</name>
<comment type="caution">
    <text evidence="13">The sequence shown here is derived from an EMBL/GenBank/DDBJ whole genome shotgun (WGS) entry which is preliminary data.</text>
</comment>
<dbReference type="InterPro" id="IPR029151">
    <property type="entry name" value="Sensor-like_sf"/>
</dbReference>
<dbReference type="PANTHER" id="PTHR32089:SF117">
    <property type="entry name" value="METHYL ACCEPTING SENSORY TRANSDUCER WITH CACHE_1 SMALL MOLECULE BINDING DOMAIN"/>
    <property type="match status" value="1"/>
</dbReference>
<evidence type="ECO:0000256" key="3">
    <source>
        <dbReference type="ARBA" id="ARBA00022500"/>
    </source>
</evidence>
<dbReference type="AlphaFoldDB" id="A0A8I2B0P5"/>
<dbReference type="InterPro" id="IPR003660">
    <property type="entry name" value="HAMP_dom"/>
</dbReference>
<dbReference type="PROSITE" id="PS51257">
    <property type="entry name" value="PROKAR_LIPOPROTEIN"/>
    <property type="match status" value="1"/>
</dbReference>
<dbReference type="CDD" id="cd11386">
    <property type="entry name" value="MCP_signal"/>
    <property type="match status" value="1"/>
</dbReference>
<comment type="subcellular location">
    <subcellularLocation>
        <location evidence="1">Cell inner membrane</location>
        <topology evidence="1">Multi-pass membrane protein</topology>
    </subcellularLocation>
</comment>
<evidence type="ECO:0000313" key="13">
    <source>
        <dbReference type="EMBL" id="MBO1106899.1"/>
    </source>
</evidence>
<dbReference type="GO" id="GO:0005886">
    <property type="term" value="C:plasma membrane"/>
    <property type="evidence" value="ECO:0007669"/>
    <property type="project" value="UniProtKB-SubCell"/>
</dbReference>
<dbReference type="FunFam" id="1.10.287.950:FF:000001">
    <property type="entry name" value="Methyl-accepting chemotaxis sensory transducer"/>
    <property type="match status" value="1"/>
</dbReference>
<dbReference type="InterPro" id="IPR004089">
    <property type="entry name" value="MCPsignal_dom"/>
</dbReference>
<reference evidence="13" key="1">
    <citation type="submission" date="2021-03" db="EMBL/GenBank/DDBJ databases">
        <title>Plesiomonas shigelloides zfcc0051, isolated from zebrafish feces.</title>
        <authorList>
            <person name="Vanderhoek Z."/>
            <person name="Gaulke C."/>
        </authorList>
    </citation>
    <scope>NUCLEOTIDE SEQUENCE</scope>
    <source>
        <strain evidence="13">Zfcc0051</strain>
    </source>
</reference>
<dbReference type="PROSITE" id="PS50885">
    <property type="entry name" value="HAMP"/>
    <property type="match status" value="1"/>
</dbReference>
<evidence type="ECO:0000256" key="6">
    <source>
        <dbReference type="ARBA" id="ARBA00023136"/>
    </source>
</evidence>
<evidence type="ECO:0000256" key="2">
    <source>
        <dbReference type="ARBA" id="ARBA00022475"/>
    </source>
</evidence>
<keyword evidence="3" id="KW-0145">Chemotaxis</keyword>
<protein>
    <submittedName>
        <fullName evidence="13">Methyl-accepting chemotaxis protein</fullName>
    </submittedName>
</protein>
<evidence type="ECO:0000313" key="14">
    <source>
        <dbReference type="Proteomes" id="UP000664658"/>
    </source>
</evidence>
<gene>
    <name evidence="13" type="ORF">J2R62_01460</name>
</gene>
<feature type="domain" description="HAMP" evidence="12">
    <location>
        <begin position="297"/>
        <end position="351"/>
    </location>
</feature>
<dbReference type="SMART" id="SM00304">
    <property type="entry name" value="HAMP"/>
    <property type="match status" value="2"/>
</dbReference>
<evidence type="ECO:0000256" key="4">
    <source>
        <dbReference type="ARBA" id="ARBA00022692"/>
    </source>
</evidence>
<keyword evidence="2" id="KW-1003">Cell membrane</keyword>
<dbReference type="SUPFAM" id="SSF103190">
    <property type="entry name" value="Sensory domain-like"/>
    <property type="match status" value="1"/>
</dbReference>
<dbReference type="PROSITE" id="PS50111">
    <property type="entry name" value="CHEMOTAXIS_TRANSDUC_2"/>
    <property type="match status" value="1"/>
</dbReference>
<dbReference type="GO" id="GO:0006935">
    <property type="term" value="P:chemotaxis"/>
    <property type="evidence" value="ECO:0007669"/>
    <property type="project" value="UniProtKB-KW"/>
</dbReference>
<dbReference type="RefSeq" id="WP_207541490.1">
    <property type="nucleotide sequence ID" value="NZ_JAFNAA010000001.1"/>
</dbReference>
<dbReference type="Proteomes" id="UP000664658">
    <property type="component" value="Unassembled WGS sequence"/>
</dbReference>
<keyword evidence="4 10" id="KW-0812">Transmembrane</keyword>
<dbReference type="SUPFAM" id="SSF58104">
    <property type="entry name" value="Methyl-accepting chemotaxis protein (MCP) signaling domain"/>
    <property type="match status" value="1"/>
</dbReference>
<evidence type="ECO:0000256" key="8">
    <source>
        <dbReference type="ARBA" id="ARBA00029447"/>
    </source>
</evidence>
<accession>A0A8I2B0P5</accession>
<feature type="domain" description="Methyl-accepting transducer" evidence="11">
    <location>
        <begin position="356"/>
        <end position="592"/>
    </location>
</feature>